<protein>
    <recommendedName>
        <fullName evidence="3">Tetratricopeptide repeat protein</fullName>
    </recommendedName>
</protein>
<dbReference type="AlphaFoldDB" id="A0A2S1YS74"/>
<gene>
    <name evidence="1" type="ORF">HYN56_22645</name>
</gene>
<dbReference type="OrthoDB" id="6003516at2"/>
<reference evidence="1 2" key="1">
    <citation type="submission" date="2018-05" db="EMBL/GenBank/DDBJ databases">
        <title>Genome sequencing of Flavobacterium sp. HYN0056.</title>
        <authorList>
            <person name="Yi H."/>
            <person name="Baek C."/>
        </authorList>
    </citation>
    <scope>NUCLEOTIDE SEQUENCE [LARGE SCALE GENOMIC DNA]</scope>
    <source>
        <strain evidence="1 2">HYN0056</strain>
    </source>
</reference>
<proteinExistence type="predicted"/>
<sequence length="441" mass="51897">MNKQILLFFTVFIFSKCFSQKLESNREKIESAKTELKEANKIFSACIVNSDLKICVDELVKNATNEYRKYSIGGMLYEIDTDKSFKLHEEAYLANDNDINFVLEYAIELHRKEKYAEASKLYEKYSENSPKDIKAYAWLSDCYINTGEIEKSILNWKKTNHSENHIAIDNAMFIIYGKTTQIKTRSDLRFEIEKGETSNFYPLIFLDKNWESDWWNTHTQEYFLNEDLKLAQTKLGEANPDFKTIKAYLKIKELERLGQSEEIKKVLVDNKIILNNNPIPAFGEFSSDLLRITFINQFLNENDFYKNRGNELLELAKKTKDKELLNIYAFLQASVNGTVNPEIDKLGWKEFKDERFARSYFSAKANDLRYDDIELNEALKDFPNSSYLFWLKAKCAKMENKPVRQDLIELIKREFKTFGTDQNKYSYRLKSYMGTLEVEKV</sequence>
<keyword evidence="2" id="KW-1185">Reference proteome</keyword>
<dbReference type="SUPFAM" id="SSF48452">
    <property type="entry name" value="TPR-like"/>
    <property type="match status" value="1"/>
</dbReference>
<evidence type="ECO:0000313" key="2">
    <source>
        <dbReference type="Proteomes" id="UP000245250"/>
    </source>
</evidence>
<name>A0A2S1YS74_9FLAO</name>
<organism evidence="1 2">
    <name type="scientific">Flavobacterium crocinum</name>
    <dbReference type="NCBI Taxonomy" id="2183896"/>
    <lineage>
        <taxon>Bacteria</taxon>
        <taxon>Pseudomonadati</taxon>
        <taxon>Bacteroidota</taxon>
        <taxon>Flavobacteriia</taxon>
        <taxon>Flavobacteriales</taxon>
        <taxon>Flavobacteriaceae</taxon>
        <taxon>Flavobacterium</taxon>
    </lineage>
</organism>
<evidence type="ECO:0008006" key="3">
    <source>
        <dbReference type="Google" id="ProtNLM"/>
    </source>
</evidence>
<accession>A0A2S1YS74</accession>
<dbReference type="RefSeq" id="WP_109194275.1">
    <property type="nucleotide sequence ID" value="NZ_CP029255.1"/>
</dbReference>
<dbReference type="EMBL" id="CP029255">
    <property type="protein sequence ID" value="AWK06873.1"/>
    <property type="molecule type" value="Genomic_DNA"/>
</dbReference>
<dbReference type="Proteomes" id="UP000245250">
    <property type="component" value="Chromosome"/>
</dbReference>
<evidence type="ECO:0000313" key="1">
    <source>
        <dbReference type="EMBL" id="AWK06873.1"/>
    </source>
</evidence>
<dbReference type="KEGG" id="fcr:HYN56_22645"/>
<dbReference type="InterPro" id="IPR011990">
    <property type="entry name" value="TPR-like_helical_dom_sf"/>
</dbReference>
<dbReference type="Gene3D" id="1.25.40.10">
    <property type="entry name" value="Tetratricopeptide repeat domain"/>
    <property type="match status" value="1"/>
</dbReference>